<evidence type="ECO:0000256" key="10">
    <source>
        <dbReference type="ARBA" id="ARBA00023136"/>
    </source>
</evidence>
<feature type="transmembrane region" description="Helical" evidence="13">
    <location>
        <begin position="1109"/>
        <end position="1137"/>
    </location>
</feature>
<feature type="transmembrane region" description="Helical" evidence="13">
    <location>
        <begin position="248"/>
        <end position="270"/>
    </location>
</feature>
<evidence type="ECO:0000313" key="16">
    <source>
        <dbReference type="Proteomes" id="UP001209570"/>
    </source>
</evidence>
<keyword evidence="7" id="KW-0630">Potassium</keyword>
<keyword evidence="16" id="KW-1185">Reference proteome</keyword>
<dbReference type="Pfam" id="PF00027">
    <property type="entry name" value="cNMP_binding"/>
    <property type="match status" value="1"/>
</dbReference>
<proteinExistence type="predicted"/>
<keyword evidence="10 13" id="KW-0472">Membrane</keyword>
<dbReference type="SUPFAM" id="SSF81324">
    <property type="entry name" value="Voltage-gated potassium channels"/>
    <property type="match status" value="2"/>
</dbReference>
<feature type="region of interest" description="Disordered" evidence="12">
    <location>
        <begin position="511"/>
        <end position="532"/>
    </location>
</feature>
<evidence type="ECO:0000313" key="15">
    <source>
        <dbReference type="EMBL" id="KAJ0405309.1"/>
    </source>
</evidence>
<comment type="caution">
    <text evidence="15">The sequence shown here is derived from an EMBL/GenBank/DDBJ whole genome shotgun (WGS) entry which is preliminary data.</text>
</comment>
<reference evidence="15" key="1">
    <citation type="submission" date="2021-12" db="EMBL/GenBank/DDBJ databases">
        <title>Prjna785345.</title>
        <authorList>
            <person name="Rujirawat T."/>
            <person name="Krajaejun T."/>
        </authorList>
    </citation>
    <scope>NUCLEOTIDE SEQUENCE</scope>
    <source>
        <strain evidence="15">Pi057C3</strain>
    </source>
</reference>
<keyword evidence="4 13" id="KW-0812">Transmembrane</keyword>
<evidence type="ECO:0000256" key="5">
    <source>
        <dbReference type="ARBA" id="ARBA00022826"/>
    </source>
</evidence>
<feature type="compositionally biased region" description="Basic and acidic residues" evidence="12">
    <location>
        <begin position="599"/>
        <end position="612"/>
    </location>
</feature>
<dbReference type="FunFam" id="1.10.287.70:FF:000123">
    <property type="entry name" value="Potassium channel KAT3"/>
    <property type="match status" value="2"/>
</dbReference>
<evidence type="ECO:0000256" key="3">
    <source>
        <dbReference type="ARBA" id="ARBA00022538"/>
    </source>
</evidence>
<dbReference type="GO" id="GO:0042391">
    <property type="term" value="P:regulation of membrane potential"/>
    <property type="evidence" value="ECO:0007669"/>
    <property type="project" value="TreeGrafter"/>
</dbReference>
<feature type="compositionally biased region" description="Polar residues" evidence="12">
    <location>
        <begin position="648"/>
        <end position="661"/>
    </location>
</feature>
<dbReference type="InterPro" id="IPR018490">
    <property type="entry name" value="cNMP-bd_dom_sf"/>
</dbReference>
<dbReference type="Gene3D" id="1.10.287.630">
    <property type="entry name" value="Helix hairpin bin"/>
    <property type="match status" value="2"/>
</dbReference>
<keyword evidence="5" id="KW-0631">Potassium channel</keyword>
<feature type="compositionally biased region" description="Basic and acidic residues" evidence="12">
    <location>
        <begin position="704"/>
        <end position="713"/>
    </location>
</feature>
<feature type="compositionally biased region" description="Acidic residues" evidence="12">
    <location>
        <begin position="765"/>
        <end position="792"/>
    </location>
</feature>
<evidence type="ECO:0000259" key="14">
    <source>
        <dbReference type="PROSITE" id="PS50042"/>
    </source>
</evidence>
<evidence type="ECO:0000256" key="8">
    <source>
        <dbReference type="ARBA" id="ARBA00022989"/>
    </source>
</evidence>
<dbReference type="Gene3D" id="2.60.120.10">
    <property type="entry name" value="Jelly Rolls"/>
    <property type="match status" value="2"/>
</dbReference>
<name>A0AAD5MF11_PYTIN</name>
<dbReference type="PANTHER" id="PTHR10217:SF435">
    <property type="entry name" value="POTASSIUM VOLTAGE-GATED CHANNEL PROTEIN EAG"/>
    <property type="match status" value="1"/>
</dbReference>
<feature type="transmembrane region" description="Helical" evidence="13">
    <location>
        <begin position="879"/>
        <end position="902"/>
    </location>
</feature>
<sequence>MNHLPDKLPGFRRRPLKRGNVLWHAVRKSMPAFVARGPRTRFRQQRAPWIMVDPTTPPKRAWDAMLTAFVLYTTCIVPYRVCFKRDATGLLGVFETMLDCAFFADIVLNFLTGLRLPAGEITYHPPTIARAYLRGWFVVDFFSTIPFDSLSSWFGVGATSSQALEGAKLLRGLKVLRLFKLARIRKVGSMFSSLEDGLYTNQSLLSLTKLALTMLFLSHLVACMWYAIGDARADSWITSIELDVDRPSLAALQYLASMYWAIVTMVTIGYGDIVPTNNLERVVNVAVMAFGVSFFGYVVGTISSLVANLDVAAALHEQRMLLVKEYILSRAIPKPLSRRLRDHFEYYYQNRSVFKEKQILGRLPSALRNEMIHHAHTKLVNNIKYFTLCHESLISDIVSVMKPFCVMKDEYVFVQHEIAAHIFFLLKGKINLVKTSPVSKVELRLATLSVGEHFGELEVCDDDHGNGVRICSAIAKSYCELTFLSRQALSKIGASWPEVLRHFKDAAATASKKMRRRAEGGRSSIGDATTSTSSATSLFEAQDDDALASRYVKSSLLAKRSMRAGSRRPLRSARVLPMAGDDADPLGEFSGVEAAAIERGHLPQIQDDERAESFGASEESEESGEGPQGQSDRKEPMMAEATSEETTRALSPPTTDVTPMTSEGAFNRLNTDAESSLSPSPSPSSPSPLGRGRIRLESLTPSDLSRDGLEFKPFDNSARFLVRQKSGVGREKHDAVDGGNEATGAAATATTALSSDKYLIYPQKDDDDDDDDEEEEEEEDDDKDDKEDDGGEENVKPGSAGPSVAPAPEAISTRGRLPSIRQSLSRRFDRSEDGRRSLEEMVAKIRGAPVSAQPKPTFLSEQVMLKGTYILHPQDPAVLAWQLVAGIGILYSIIVVPFRLGFDTDAEGVWRIAEFTIDGFFACDIVVNLRTAFFDDERTLIFDARHIFWRYAKGWLVLDLVSTIPIDEIAVLLAGSHQSVNYLPTKLLRLFRVARLLKLARLIKLSRVFGRLRDSIELSPSTERFLRLLLVMLLFCHWNACGFHAVMLMGESSGFPSWCQVYFEPSSEPCRERIAIQDRYLASMYWAFTTFTTVGYGDIRPSYYSPPELLFVILVIVLNATVFGYVITSVISLITNLNPSDREYRARMTELKDYLRDVGVSQRLAMSVKSHYQHNIMSTSLFPEEKLFDKMSPSLRFDLARLVAGESLFAIPLITVMEDSFKGFVSYALFLMKPLYILRTEMVCRSGGPGVEMYFLVEGECDLINSHTGVGRIVGENAVFEQYALMARPDELYRTVSTVTAISTKCILYSFGIQEFRALEDVSPAVSTYFLSQLAAVLMEDDLYTLTPEQKNSVEMALRNGRAFRSVAEQHQKSRLTSIGNVAMAKLNVPRRRGSEWAPDLLPRLLSKMDDADRDKINTSMSHTREPRPHELKFAMYHN</sequence>
<feature type="compositionally biased region" description="Low complexity" evidence="12">
    <location>
        <begin position="742"/>
        <end position="752"/>
    </location>
</feature>
<dbReference type="InterPro" id="IPR014710">
    <property type="entry name" value="RmlC-like_jellyroll"/>
</dbReference>
<dbReference type="CDD" id="cd00038">
    <property type="entry name" value="CAP_ED"/>
    <property type="match status" value="1"/>
</dbReference>
<comment type="subcellular location">
    <subcellularLocation>
        <location evidence="1">Membrane</location>
        <topology evidence="1">Multi-pass membrane protein</topology>
    </subcellularLocation>
</comment>
<keyword evidence="3" id="KW-0633">Potassium transport</keyword>
<feature type="compositionally biased region" description="Low complexity" evidence="12">
    <location>
        <begin position="797"/>
        <end position="810"/>
    </location>
</feature>
<keyword evidence="11" id="KW-0407">Ion channel</keyword>
<dbReference type="PANTHER" id="PTHR10217">
    <property type="entry name" value="VOLTAGE AND LIGAND GATED POTASSIUM CHANNEL"/>
    <property type="match status" value="1"/>
</dbReference>
<evidence type="ECO:0000256" key="1">
    <source>
        <dbReference type="ARBA" id="ARBA00004141"/>
    </source>
</evidence>
<dbReference type="Proteomes" id="UP001209570">
    <property type="component" value="Unassembled WGS sequence"/>
</dbReference>
<dbReference type="GO" id="GO:0005249">
    <property type="term" value="F:voltage-gated potassium channel activity"/>
    <property type="evidence" value="ECO:0007669"/>
    <property type="project" value="InterPro"/>
</dbReference>
<dbReference type="SMART" id="SM00100">
    <property type="entry name" value="cNMP"/>
    <property type="match status" value="2"/>
</dbReference>
<keyword evidence="2" id="KW-0813">Transport</keyword>
<keyword evidence="6" id="KW-0851">Voltage-gated channel</keyword>
<protein>
    <recommendedName>
        <fullName evidence="14">Cyclic nucleotide-binding domain-containing protein</fullName>
    </recommendedName>
</protein>
<evidence type="ECO:0000256" key="12">
    <source>
        <dbReference type="SAM" id="MobiDB-lite"/>
    </source>
</evidence>
<dbReference type="InterPro" id="IPR003938">
    <property type="entry name" value="K_chnl_volt-dep_EAG/ELK/ERG"/>
</dbReference>
<feature type="domain" description="Cyclic nucleotide-binding" evidence="14">
    <location>
        <begin position="385"/>
        <end position="492"/>
    </location>
</feature>
<evidence type="ECO:0000256" key="9">
    <source>
        <dbReference type="ARBA" id="ARBA00023065"/>
    </source>
</evidence>
<dbReference type="InterPro" id="IPR000595">
    <property type="entry name" value="cNMP-bd_dom"/>
</dbReference>
<dbReference type="GO" id="GO:0005886">
    <property type="term" value="C:plasma membrane"/>
    <property type="evidence" value="ECO:0007669"/>
    <property type="project" value="TreeGrafter"/>
</dbReference>
<keyword evidence="9" id="KW-0406">Ion transport</keyword>
<evidence type="ECO:0000256" key="2">
    <source>
        <dbReference type="ARBA" id="ARBA00022448"/>
    </source>
</evidence>
<dbReference type="InterPro" id="IPR005821">
    <property type="entry name" value="Ion_trans_dom"/>
</dbReference>
<evidence type="ECO:0000256" key="13">
    <source>
        <dbReference type="SAM" id="Phobius"/>
    </source>
</evidence>
<gene>
    <name evidence="15" type="ORF">P43SY_001068</name>
</gene>
<dbReference type="InterPro" id="IPR050818">
    <property type="entry name" value="KCNH_animal-type"/>
</dbReference>
<feature type="domain" description="Cyclic nucleotide-binding" evidence="14">
    <location>
        <begin position="1241"/>
        <end position="1319"/>
    </location>
</feature>
<feature type="region of interest" description="Disordered" evidence="12">
    <location>
        <begin position="562"/>
        <end position="582"/>
    </location>
</feature>
<feature type="compositionally biased region" description="Basic residues" evidence="12">
    <location>
        <begin position="562"/>
        <end position="571"/>
    </location>
</feature>
<feature type="region of interest" description="Disordered" evidence="12">
    <location>
        <begin position="599"/>
        <end position="832"/>
    </location>
</feature>
<dbReference type="Gene3D" id="1.10.287.70">
    <property type="match status" value="2"/>
</dbReference>
<dbReference type="GO" id="GO:0034702">
    <property type="term" value="C:monoatomic ion channel complex"/>
    <property type="evidence" value="ECO:0007669"/>
    <property type="project" value="UniProtKB-KW"/>
</dbReference>
<dbReference type="SUPFAM" id="SSF51206">
    <property type="entry name" value="cAMP-binding domain-like"/>
    <property type="match status" value="2"/>
</dbReference>
<dbReference type="PROSITE" id="PS50042">
    <property type="entry name" value="CNMP_BINDING_3"/>
    <property type="match status" value="2"/>
</dbReference>
<evidence type="ECO:0000256" key="7">
    <source>
        <dbReference type="ARBA" id="ARBA00022958"/>
    </source>
</evidence>
<organism evidence="15 16">
    <name type="scientific">Pythium insidiosum</name>
    <name type="common">Pythiosis disease agent</name>
    <dbReference type="NCBI Taxonomy" id="114742"/>
    <lineage>
        <taxon>Eukaryota</taxon>
        <taxon>Sar</taxon>
        <taxon>Stramenopiles</taxon>
        <taxon>Oomycota</taxon>
        <taxon>Peronosporomycetes</taxon>
        <taxon>Pythiales</taxon>
        <taxon>Pythiaceae</taxon>
        <taxon>Pythium</taxon>
    </lineage>
</organism>
<feature type="transmembrane region" description="Helical" evidence="13">
    <location>
        <begin position="210"/>
        <end position="228"/>
    </location>
</feature>
<dbReference type="EMBL" id="JAKCXM010000047">
    <property type="protein sequence ID" value="KAJ0405309.1"/>
    <property type="molecule type" value="Genomic_DNA"/>
</dbReference>
<accession>A0AAD5MF11</accession>
<feature type="transmembrane region" description="Helical" evidence="13">
    <location>
        <begin position="282"/>
        <end position="300"/>
    </location>
</feature>
<dbReference type="Pfam" id="PF00520">
    <property type="entry name" value="Ion_trans"/>
    <property type="match status" value="2"/>
</dbReference>
<evidence type="ECO:0000256" key="6">
    <source>
        <dbReference type="ARBA" id="ARBA00022882"/>
    </source>
</evidence>
<evidence type="ECO:0000256" key="4">
    <source>
        <dbReference type="ARBA" id="ARBA00022692"/>
    </source>
</evidence>
<evidence type="ECO:0000256" key="11">
    <source>
        <dbReference type="ARBA" id="ARBA00023303"/>
    </source>
</evidence>
<keyword evidence="8 13" id="KW-1133">Transmembrane helix</keyword>
<dbReference type="PRINTS" id="PR01463">
    <property type="entry name" value="EAGCHANLFMLY"/>
</dbReference>